<protein>
    <submittedName>
        <fullName evidence="1">Uncharacterized protein</fullName>
    </submittedName>
</protein>
<accession>A0A0A9PR93</accession>
<sequence>MHNGNTEFKIRQNKVAT</sequence>
<reference evidence="1" key="1">
    <citation type="submission" date="2014-09" db="EMBL/GenBank/DDBJ databases">
        <authorList>
            <person name="Magalhaes I.L.F."/>
            <person name="Oliveira U."/>
            <person name="Santos F.R."/>
            <person name="Vidigal T.H.D.A."/>
            <person name="Brescovit A.D."/>
            <person name="Santos A.J."/>
        </authorList>
    </citation>
    <scope>NUCLEOTIDE SEQUENCE</scope>
    <source>
        <tissue evidence="1">Shoot tissue taken approximately 20 cm above the soil surface</tissue>
    </source>
</reference>
<name>A0A0A9PR93_ARUDO</name>
<organism evidence="1">
    <name type="scientific">Arundo donax</name>
    <name type="common">Giant reed</name>
    <name type="synonym">Donax arundinaceus</name>
    <dbReference type="NCBI Taxonomy" id="35708"/>
    <lineage>
        <taxon>Eukaryota</taxon>
        <taxon>Viridiplantae</taxon>
        <taxon>Streptophyta</taxon>
        <taxon>Embryophyta</taxon>
        <taxon>Tracheophyta</taxon>
        <taxon>Spermatophyta</taxon>
        <taxon>Magnoliopsida</taxon>
        <taxon>Liliopsida</taxon>
        <taxon>Poales</taxon>
        <taxon>Poaceae</taxon>
        <taxon>PACMAD clade</taxon>
        <taxon>Arundinoideae</taxon>
        <taxon>Arundineae</taxon>
        <taxon>Arundo</taxon>
    </lineage>
</organism>
<evidence type="ECO:0000313" key="1">
    <source>
        <dbReference type="EMBL" id="JAD64341.1"/>
    </source>
</evidence>
<proteinExistence type="predicted"/>
<reference evidence="1" key="2">
    <citation type="journal article" date="2015" name="Data Brief">
        <title>Shoot transcriptome of the giant reed, Arundo donax.</title>
        <authorList>
            <person name="Barrero R.A."/>
            <person name="Guerrero F.D."/>
            <person name="Moolhuijzen P."/>
            <person name="Goolsby J.A."/>
            <person name="Tidwell J."/>
            <person name="Bellgard S.E."/>
            <person name="Bellgard M.I."/>
        </authorList>
    </citation>
    <scope>NUCLEOTIDE SEQUENCE</scope>
    <source>
        <tissue evidence="1">Shoot tissue taken approximately 20 cm above the soil surface</tissue>
    </source>
</reference>
<dbReference type="AlphaFoldDB" id="A0A0A9PR93"/>
<dbReference type="EMBL" id="GBRH01233554">
    <property type="protein sequence ID" value="JAD64341.1"/>
    <property type="molecule type" value="Transcribed_RNA"/>
</dbReference>